<dbReference type="PANTHER" id="PTHR33021">
    <property type="entry name" value="BLUE COPPER PROTEIN"/>
    <property type="match status" value="1"/>
</dbReference>
<dbReference type="GO" id="GO:0005886">
    <property type="term" value="C:plasma membrane"/>
    <property type="evidence" value="ECO:0007669"/>
    <property type="project" value="TreeGrafter"/>
</dbReference>
<evidence type="ECO:0000313" key="8">
    <source>
        <dbReference type="EMBL" id="KAJ4842311.1"/>
    </source>
</evidence>
<evidence type="ECO:0000259" key="7">
    <source>
        <dbReference type="PROSITE" id="PS51485"/>
    </source>
</evidence>
<reference evidence="8" key="2">
    <citation type="journal article" date="2023" name="Plants (Basel)">
        <title>Annotation of the Turnera subulata (Passifloraceae) Draft Genome Reveals the S-Locus Evolved after the Divergence of Turneroideae from Passifloroideae in a Stepwise Manner.</title>
        <authorList>
            <person name="Henning P.M."/>
            <person name="Roalson E.H."/>
            <person name="Mir W."/>
            <person name="McCubbin A.G."/>
            <person name="Shore J.S."/>
        </authorList>
    </citation>
    <scope>NUCLEOTIDE SEQUENCE</scope>
    <source>
        <strain evidence="8">F60SS</strain>
    </source>
</reference>
<keyword evidence="3" id="KW-1015">Disulfide bond</keyword>
<comment type="caution">
    <text evidence="8">The sequence shown here is derived from an EMBL/GenBank/DDBJ whole genome shotgun (WGS) entry which is preliminary data.</text>
</comment>
<dbReference type="GO" id="GO:0009055">
    <property type="term" value="F:electron transfer activity"/>
    <property type="evidence" value="ECO:0007669"/>
    <property type="project" value="InterPro"/>
</dbReference>
<dbReference type="OrthoDB" id="1934652at2759"/>
<organism evidence="8 9">
    <name type="scientific">Turnera subulata</name>
    <dbReference type="NCBI Taxonomy" id="218843"/>
    <lineage>
        <taxon>Eukaryota</taxon>
        <taxon>Viridiplantae</taxon>
        <taxon>Streptophyta</taxon>
        <taxon>Embryophyta</taxon>
        <taxon>Tracheophyta</taxon>
        <taxon>Spermatophyta</taxon>
        <taxon>Magnoliopsida</taxon>
        <taxon>eudicotyledons</taxon>
        <taxon>Gunneridae</taxon>
        <taxon>Pentapetalae</taxon>
        <taxon>rosids</taxon>
        <taxon>fabids</taxon>
        <taxon>Malpighiales</taxon>
        <taxon>Passifloraceae</taxon>
        <taxon>Turnera</taxon>
    </lineage>
</organism>
<dbReference type="GO" id="GO:0046872">
    <property type="term" value="F:metal ion binding"/>
    <property type="evidence" value="ECO:0007669"/>
    <property type="project" value="UniProtKB-KW"/>
</dbReference>
<dbReference type="FunFam" id="2.60.40.420:FF:000013">
    <property type="entry name" value="basic blue protein-like"/>
    <property type="match status" value="1"/>
</dbReference>
<feature type="domain" description="Phytocyanin" evidence="7">
    <location>
        <begin position="33"/>
        <end position="128"/>
    </location>
</feature>
<dbReference type="InterPro" id="IPR041844">
    <property type="entry name" value="Plantacyanin"/>
</dbReference>
<dbReference type="InterPro" id="IPR008972">
    <property type="entry name" value="Cupredoxin"/>
</dbReference>
<name>A0A9Q0JH18_9ROSI</name>
<keyword evidence="9" id="KW-1185">Reference proteome</keyword>
<feature type="chain" id="PRO_5040366269" description="Basic blue protein" evidence="6">
    <location>
        <begin position="33"/>
        <end position="128"/>
    </location>
</feature>
<evidence type="ECO:0000256" key="6">
    <source>
        <dbReference type="SAM" id="SignalP"/>
    </source>
</evidence>
<evidence type="ECO:0000313" key="9">
    <source>
        <dbReference type="Proteomes" id="UP001141552"/>
    </source>
</evidence>
<dbReference type="SUPFAM" id="SSF49503">
    <property type="entry name" value="Cupredoxins"/>
    <property type="match status" value="1"/>
</dbReference>
<reference evidence="8" key="1">
    <citation type="submission" date="2022-02" db="EMBL/GenBank/DDBJ databases">
        <authorList>
            <person name="Henning P.M."/>
            <person name="McCubbin A.G."/>
            <person name="Shore J.S."/>
        </authorList>
    </citation>
    <scope>NUCLEOTIDE SEQUENCE</scope>
    <source>
        <strain evidence="8">F60SS</strain>
        <tissue evidence="8">Leaves</tissue>
    </source>
</reference>
<feature type="signal peptide" evidence="6">
    <location>
        <begin position="1"/>
        <end position="32"/>
    </location>
</feature>
<evidence type="ECO:0000256" key="1">
    <source>
        <dbReference type="ARBA" id="ARBA00022723"/>
    </source>
</evidence>
<evidence type="ECO:0000256" key="3">
    <source>
        <dbReference type="ARBA" id="ARBA00023157"/>
    </source>
</evidence>
<proteinExistence type="predicted"/>
<keyword evidence="6" id="KW-0732">Signal</keyword>
<dbReference type="PANTHER" id="PTHR33021:SF469">
    <property type="entry name" value="PHYTOCYANIN DOMAIN-CONTAINING PROTEIN"/>
    <property type="match status" value="1"/>
</dbReference>
<dbReference type="Gene3D" id="2.60.40.420">
    <property type="entry name" value="Cupredoxins - blue copper proteins"/>
    <property type="match status" value="1"/>
</dbReference>
<dbReference type="InterPro" id="IPR039391">
    <property type="entry name" value="Phytocyanin-like"/>
</dbReference>
<protein>
    <recommendedName>
        <fullName evidence="4">Basic blue protein</fullName>
    </recommendedName>
    <alternativeName>
        <fullName evidence="5">Plantacyanin</fullName>
    </alternativeName>
</protein>
<dbReference type="InterPro" id="IPR003245">
    <property type="entry name" value="Phytocyanin_dom"/>
</dbReference>
<dbReference type="Pfam" id="PF02298">
    <property type="entry name" value="Cu_bind_like"/>
    <property type="match status" value="1"/>
</dbReference>
<dbReference type="EMBL" id="JAKUCV010002523">
    <property type="protein sequence ID" value="KAJ4842311.1"/>
    <property type="molecule type" value="Genomic_DNA"/>
</dbReference>
<gene>
    <name evidence="8" type="ORF">Tsubulata_026591</name>
</gene>
<dbReference type="AlphaFoldDB" id="A0A9Q0JH18"/>
<sequence length="128" mass="13803">MGHQGRCSASQAIVVTASLLSIILLHFETTEATTFTVGDTSGWTYNIQSWADGKRFKTGDVLTFNYDPSAHDVATVDLKGYNSCSLSLKSKTYSSGKDNIKLKKGKNYFICSIPGHCDGGLKIVVDAS</sequence>
<dbReference type="PROSITE" id="PS51485">
    <property type="entry name" value="PHYTOCYANIN"/>
    <property type="match status" value="1"/>
</dbReference>
<keyword evidence="1" id="KW-0479">Metal-binding</keyword>
<evidence type="ECO:0000256" key="2">
    <source>
        <dbReference type="ARBA" id="ARBA00023008"/>
    </source>
</evidence>
<accession>A0A9Q0JH18</accession>
<dbReference type="CDD" id="cd11013">
    <property type="entry name" value="Plantacyanin"/>
    <property type="match status" value="1"/>
</dbReference>
<evidence type="ECO:0000256" key="4">
    <source>
        <dbReference type="ARBA" id="ARBA00071970"/>
    </source>
</evidence>
<dbReference type="Proteomes" id="UP001141552">
    <property type="component" value="Unassembled WGS sequence"/>
</dbReference>
<keyword evidence="2" id="KW-0186">Copper</keyword>
<evidence type="ECO:0000256" key="5">
    <source>
        <dbReference type="ARBA" id="ARBA00082491"/>
    </source>
</evidence>